<protein>
    <submittedName>
        <fullName evidence="2">Uncharacterized protein</fullName>
    </submittedName>
</protein>
<feature type="region of interest" description="Disordered" evidence="1">
    <location>
        <begin position="1"/>
        <end position="24"/>
    </location>
</feature>
<accession>A0A8J4XQ48</accession>
<organism evidence="2 3">
    <name type="scientific">Chionoecetes opilio</name>
    <name type="common">Atlantic snow crab</name>
    <name type="synonym">Cancer opilio</name>
    <dbReference type="NCBI Taxonomy" id="41210"/>
    <lineage>
        <taxon>Eukaryota</taxon>
        <taxon>Metazoa</taxon>
        <taxon>Ecdysozoa</taxon>
        <taxon>Arthropoda</taxon>
        <taxon>Crustacea</taxon>
        <taxon>Multicrustacea</taxon>
        <taxon>Malacostraca</taxon>
        <taxon>Eumalacostraca</taxon>
        <taxon>Eucarida</taxon>
        <taxon>Decapoda</taxon>
        <taxon>Pleocyemata</taxon>
        <taxon>Brachyura</taxon>
        <taxon>Eubrachyura</taxon>
        <taxon>Majoidea</taxon>
        <taxon>Majidae</taxon>
        <taxon>Chionoecetes</taxon>
    </lineage>
</organism>
<sequence length="181" mass="19468">MSARLLGTSPLRHHPPTTSSKVPIGKKVVSTPAGLLFPPFSVGVTMSFRPQGGGQNAPAKGYRSKRCDCSGRLPLPKIVISRQSIGTAPSKNQEMLTRLQGAQLTLSCQNHLQPTTGTYLGPRWDKPSTPKKGQLSPSWSTPPLLLPGKGPTGLSRYGRFLPGFCPNFRPLPSLYPAHYGL</sequence>
<feature type="compositionally biased region" description="Low complexity" evidence="1">
    <location>
        <begin position="135"/>
        <end position="147"/>
    </location>
</feature>
<name>A0A8J4XQ48_CHIOP</name>
<keyword evidence="3" id="KW-1185">Reference proteome</keyword>
<dbReference type="Proteomes" id="UP000770661">
    <property type="component" value="Unassembled WGS sequence"/>
</dbReference>
<reference evidence="2" key="1">
    <citation type="submission" date="2020-07" db="EMBL/GenBank/DDBJ databases">
        <title>The High-quality genome of the commercially important snow crab, Chionoecetes opilio.</title>
        <authorList>
            <person name="Jeong J.-H."/>
            <person name="Ryu S."/>
        </authorList>
    </citation>
    <scope>NUCLEOTIDE SEQUENCE</scope>
    <source>
        <strain evidence="2">MADBK_172401_WGS</strain>
        <tissue evidence="2">Digestive gland</tissue>
    </source>
</reference>
<evidence type="ECO:0000313" key="2">
    <source>
        <dbReference type="EMBL" id="KAG0711653.1"/>
    </source>
</evidence>
<dbReference type="EMBL" id="JACEEZ010023141">
    <property type="protein sequence ID" value="KAG0711653.1"/>
    <property type="molecule type" value="Genomic_DNA"/>
</dbReference>
<comment type="caution">
    <text evidence="2">The sequence shown here is derived from an EMBL/GenBank/DDBJ whole genome shotgun (WGS) entry which is preliminary data.</text>
</comment>
<dbReference type="AlphaFoldDB" id="A0A8J4XQ48"/>
<evidence type="ECO:0000313" key="3">
    <source>
        <dbReference type="Proteomes" id="UP000770661"/>
    </source>
</evidence>
<gene>
    <name evidence="2" type="ORF">GWK47_020127</name>
</gene>
<proteinExistence type="predicted"/>
<feature type="region of interest" description="Disordered" evidence="1">
    <location>
        <begin position="117"/>
        <end position="147"/>
    </location>
</feature>
<evidence type="ECO:0000256" key="1">
    <source>
        <dbReference type="SAM" id="MobiDB-lite"/>
    </source>
</evidence>